<feature type="repeat" description="TPR" evidence="1">
    <location>
        <begin position="79"/>
        <end position="112"/>
    </location>
</feature>
<dbReference type="EMBL" id="JNCF01000002">
    <property type="protein sequence ID" value="KGP64273.1"/>
    <property type="molecule type" value="Genomic_DNA"/>
</dbReference>
<evidence type="ECO:0000313" key="4">
    <source>
        <dbReference type="Proteomes" id="UP000054422"/>
    </source>
</evidence>
<feature type="signal peptide" evidence="2">
    <location>
        <begin position="1"/>
        <end position="20"/>
    </location>
</feature>
<comment type="caution">
    <text evidence="3">The sequence shown here is derived from an EMBL/GenBank/DDBJ whole genome shotgun (WGS) entry which is preliminary data.</text>
</comment>
<dbReference type="Pfam" id="PF13174">
    <property type="entry name" value="TPR_6"/>
    <property type="match status" value="1"/>
</dbReference>
<dbReference type="SMART" id="SM00028">
    <property type="entry name" value="TPR"/>
    <property type="match status" value="1"/>
</dbReference>
<sequence length="132" mass="15249">MMKAFFILVAATFISLQAEAFSWPDLWSTPDQQGQYLMEKGQFIKAKDTFERNDWAASAAYRAGDYERAAELFKELKTEQGYYNQGNALAHMGKYEEAIQAYDKALAWNPNDQDALYNRKLVSDLLKQEKEK</sequence>
<dbReference type="InterPro" id="IPR011990">
    <property type="entry name" value="TPR-like_helical_dom_sf"/>
</dbReference>
<reference evidence="3 4" key="1">
    <citation type="submission" date="2014-05" db="EMBL/GenBank/DDBJ databases">
        <authorList>
            <person name="Rizzardi K."/>
            <person name="Winiecka-Krusnell J."/>
            <person name="Ramliden M."/>
            <person name="Alm E."/>
            <person name="Andersson S."/>
            <person name="Byfors S."/>
        </authorList>
    </citation>
    <scope>NUCLEOTIDE SEQUENCE [LARGE SCALE GENOMIC DNA]</scope>
    <source>
        <strain evidence="3 4">LEGN</strain>
    </source>
</reference>
<dbReference type="Gene3D" id="1.25.40.10">
    <property type="entry name" value="Tetratricopeptide repeat domain"/>
    <property type="match status" value="1"/>
</dbReference>
<dbReference type="Proteomes" id="UP000054422">
    <property type="component" value="Unassembled WGS sequence"/>
</dbReference>
<dbReference type="OrthoDB" id="9807628at2"/>
<organism evidence="3 4">
    <name type="scientific">Legionella norrlandica</name>
    <dbReference type="NCBI Taxonomy" id="1498499"/>
    <lineage>
        <taxon>Bacteria</taxon>
        <taxon>Pseudomonadati</taxon>
        <taxon>Pseudomonadota</taxon>
        <taxon>Gammaproteobacteria</taxon>
        <taxon>Legionellales</taxon>
        <taxon>Legionellaceae</taxon>
        <taxon>Legionella</taxon>
    </lineage>
</organism>
<dbReference type="STRING" id="1498499.EP47_00005"/>
<keyword evidence="1" id="KW-0802">TPR repeat</keyword>
<dbReference type="InterPro" id="IPR019734">
    <property type="entry name" value="TPR_rpt"/>
</dbReference>
<accession>A0A0A2TA17</accession>
<dbReference type="PROSITE" id="PS50293">
    <property type="entry name" value="TPR_REGION"/>
    <property type="match status" value="1"/>
</dbReference>
<protein>
    <submittedName>
        <fullName evidence="3">Uncharacterized protein</fullName>
    </submittedName>
</protein>
<evidence type="ECO:0000313" key="3">
    <source>
        <dbReference type="EMBL" id="KGP64273.1"/>
    </source>
</evidence>
<feature type="non-terminal residue" evidence="3">
    <location>
        <position position="132"/>
    </location>
</feature>
<keyword evidence="4" id="KW-1185">Reference proteome</keyword>
<dbReference type="AlphaFoldDB" id="A0A0A2TA17"/>
<dbReference type="PROSITE" id="PS50005">
    <property type="entry name" value="TPR"/>
    <property type="match status" value="1"/>
</dbReference>
<dbReference type="Pfam" id="PF00515">
    <property type="entry name" value="TPR_1"/>
    <property type="match status" value="1"/>
</dbReference>
<feature type="chain" id="PRO_5002004714" evidence="2">
    <location>
        <begin position="21"/>
        <end position="132"/>
    </location>
</feature>
<keyword evidence="2" id="KW-0732">Signal</keyword>
<evidence type="ECO:0000256" key="1">
    <source>
        <dbReference type="PROSITE-ProRule" id="PRU00339"/>
    </source>
</evidence>
<evidence type="ECO:0000256" key="2">
    <source>
        <dbReference type="SAM" id="SignalP"/>
    </source>
</evidence>
<dbReference type="SUPFAM" id="SSF48452">
    <property type="entry name" value="TPR-like"/>
    <property type="match status" value="1"/>
</dbReference>
<gene>
    <name evidence="3" type="ORF">EP47_00005</name>
</gene>
<proteinExistence type="predicted"/>
<name>A0A0A2TA17_9GAMM</name>